<dbReference type="InterPro" id="IPR002502">
    <property type="entry name" value="Amidase_domain"/>
</dbReference>
<evidence type="ECO:0000256" key="2">
    <source>
        <dbReference type="ARBA" id="ARBA00001947"/>
    </source>
</evidence>
<dbReference type="PANTHER" id="PTHR30417">
    <property type="entry name" value="N-ACETYLMURAMOYL-L-ALANINE AMIDASE AMID"/>
    <property type="match status" value="1"/>
</dbReference>
<dbReference type="Gene3D" id="3.40.80.10">
    <property type="entry name" value="Peptidoglycan recognition protein-like"/>
    <property type="match status" value="1"/>
</dbReference>
<comment type="cofactor">
    <cofactor evidence="2">
        <name>Zn(2+)</name>
        <dbReference type="ChEBI" id="CHEBI:29105"/>
    </cofactor>
</comment>
<keyword evidence="7" id="KW-0479">Metal-binding</keyword>
<evidence type="ECO:0000256" key="11">
    <source>
        <dbReference type="ARBA" id="ARBA00039257"/>
    </source>
</evidence>
<dbReference type="InterPro" id="IPR051206">
    <property type="entry name" value="NAMLAA_amidase_2"/>
</dbReference>
<dbReference type="CDD" id="cd06583">
    <property type="entry name" value="PGRP"/>
    <property type="match status" value="1"/>
</dbReference>
<evidence type="ECO:0000256" key="9">
    <source>
        <dbReference type="ARBA" id="ARBA00022833"/>
    </source>
</evidence>
<evidence type="ECO:0000313" key="14">
    <source>
        <dbReference type="EMBL" id="MCQ8130496.1"/>
    </source>
</evidence>
<comment type="catalytic activity">
    <reaction evidence="1">
        <text>Hydrolyzes the link between N-acetylmuramoyl residues and L-amino acid residues in certain cell-wall glycopeptides.</text>
        <dbReference type="EC" id="3.5.1.28"/>
    </reaction>
</comment>
<dbReference type="EC" id="3.5.1.28" evidence="5"/>
<evidence type="ECO:0000256" key="1">
    <source>
        <dbReference type="ARBA" id="ARBA00001561"/>
    </source>
</evidence>
<keyword evidence="15" id="KW-1185">Reference proteome</keyword>
<proteinExistence type="inferred from homology"/>
<sequence length="182" mass="20811">MNILEHRIDIALFRPSPNCDARPDAADISLLVIHCISLPPEQFGGVYIEQLFCNNLDPDAHPYFQEIARLKVSAHLLIRRDGELLQFVPFDRRAWHAGVSQFQGRERCNDYSIGIELEGSVNQAFNDRQYQRLAEVTKLLLEHYPKLSRDRIVGHSDIAPGRKNDPGPNFDWQAYFKALLAG</sequence>
<dbReference type="Pfam" id="PF01510">
    <property type="entry name" value="Amidase_2"/>
    <property type="match status" value="1"/>
</dbReference>
<evidence type="ECO:0000256" key="4">
    <source>
        <dbReference type="ARBA" id="ARBA00007553"/>
    </source>
</evidence>
<accession>A0ABT1UA42</accession>
<dbReference type="InterPro" id="IPR036505">
    <property type="entry name" value="Amidase/PGRP_sf"/>
</dbReference>
<keyword evidence="10" id="KW-0961">Cell wall biogenesis/degradation</keyword>
<evidence type="ECO:0000256" key="10">
    <source>
        <dbReference type="ARBA" id="ARBA00023316"/>
    </source>
</evidence>
<gene>
    <name evidence="14" type="primary">ampD</name>
    <name evidence="14" type="ORF">NP596_18700</name>
</gene>
<evidence type="ECO:0000313" key="15">
    <source>
        <dbReference type="Proteomes" id="UP001524586"/>
    </source>
</evidence>
<keyword evidence="9" id="KW-0862">Zinc</keyword>
<dbReference type="EMBL" id="JANIBK010000170">
    <property type="protein sequence ID" value="MCQ8130496.1"/>
    <property type="molecule type" value="Genomic_DNA"/>
</dbReference>
<dbReference type="GO" id="GO:0008745">
    <property type="term" value="F:N-acetylmuramoyl-L-alanine amidase activity"/>
    <property type="evidence" value="ECO:0007669"/>
    <property type="project" value="UniProtKB-EC"/>
</dbReference>
<evidence type="ECO:0000256" key="8">
    <source>
        <dbReference type="ARBA" id="ARBA00022801"/>
    </source>
</evidence>
<feature type="domain" description="N-acetylmuramoyl-L-alanine amidase" evidence="13">
    <location>
        <begin position="16"/>
        <end position="167"/>
    </location>
</feature>
<evidence type="ECO:0000256" key="3">
    <source>
        <dbReference type="ARBA" id="ARBA00004496"/>
    </source>
</evidence>
<comment type="similarity">
    <text evidence="4">Belongs to the N-acetylmuramoyl-L-alanine amidase 2 family.</text>
</comment>
<comment type="subcellular location">
    <subcellularLocation>
        <location evidence="3">Cytoplasm</location>
    </subcellularLocation>
</comment>
<dbReference type="SMART" id="SM00644">
    <property type="entry name" value="Ami_2"/>
    <property type="match status" value="1"/>
</dbReference>
<evidence type="ECO:0000256" key="6">
    <source>
        <dbReference type="ARBA" id="ARBA00022490"/>
    </source>
</evidence>
<dbReference type="RefSeq" id="WP_256616921.1">
    <property type="nucleotide sequence ID" value="NZ_JANIBK010000170.1"/>
</dbReference>
<reference evidence="14 15" key="1">
    <citation type="submission" date="2022-07" db="EMBL/GenBank/DDBJ databases">
        <title>Methylomonas rivi sp. nov., Methylomonas rosea sp. nov., Methylomonas aureus sp. nov. and Methylomonas subterranea sp. nov., four novel methanotrophs isolated from a freshwater creek and the deep terrestrial subsurface.</title>
        <authorList>
            <person name="Abin C."/>
            <person name="Sankaranarayanan K."/>
            <person name="Garner C."/>
            <person name="Sindelar R."/>
            <person name="Kotary K."/>
            <person name="Garner R."/>
            <person name="Barclay S."/>
            <person name="Lawson P."/>
            <person name="Krumholz L."/>
        </authorList>
    </citation>
    <scope>NUCLEOTIDE SEQUENCE [LARGE SCALE GENOMIC DNA]</scope>
    <source>
        <strain evidence="14 15">WSC-6</strain>
    </source>
</reference>
<evidence type="ECO:0000259" key="13">
    <source>
        <dbReference type="SMART" id="SM00644"/>
    </source>
</evidence>
<protein>
    <recommendedName>
        <fullName evidence="11">1,6-anhydro-N-acetylmuramyl-L-alanine amidase AmpD</fullName>
        <ecNumber evidence="5">3.5.1.28</ecNumber>
    </recommendedName>
    <alternativeName>
        <fullName evidence="12">N-acetylmuramoyl-L-alanine amidase</fullName>
    </alternativeName>
</protein>
<keyword evidence="8 14" id="KW-0378">Hydrolase</keyword>
<evidence type="ECO:0000256" key="12">
    <source>
        <dbReference type="ARBA" id="ARBA00042615"/>
    </source>
</evidence>
<dbReference type="PANTHER" id="PTHR30417:SF4">
    <property type="entry name" value="1,6-ANHYDRO-N-ACETYLMURAMYL-L-ALANINE AMIDASE AMPD"/>
    <property type="match status" value="1"/>
</dbReference>
<name>A0ABT1UA42_9GAMM</name>
<evidence type="ECO:0000256" key="5">
    <source>
        <dbReference type="ARBA" id="ARBA00011901"/>
    </source>
</evidence>
<evidence type="ECO:0000256" key="7">
    <source>
        <dbReference type="ARBA" id="ARBA00022723"/>
    </source>
</evidence>
<keyword evidence="6" id="KW-0963">Cytoplasm</keyword>
<dbReference type="SUPFAM" id="SSF55846">
    <property type="entry name" value="N-acetylmuramoyl-L-alanine amidase-like"/>
    <property type="match status" value="1"/>
</dbReference>
<dbReference type="NCBIfam" id="NF008758">
    <property type="entry name" value="PRK11789.1"/>
    <property type="match status" value="1"/>
</dbReference>
<comment type="caution">
    <text evidence="14">The sequence shown here is derived from an EMBL/GenBank/DDBJ whole genome shotgun (WGS) entry which is preliminary data.</text>
</comment>
<dbReference type="Proteomes" id="UP001524586">
    <property type="component" value="Unassembled WGS sequence"/>
</dbReference>
<organism evidence="14 15">
    <name type="scientific">Methylomonas rivi</name>
    <dbReference type="NCBI Taxonomy" id="2952226"/>
    <lineage>
        <taxon>Bacteria</taxon>
        <taxon>Pseudomonadati</taxon>
        <taxon>Pseudomonadota</taxon>
        <taxon>Gammaproteobacteria</taxon>
        <taxon>Methylococcales</taxon>
        <taxon>Methylococcaceae</taxon>
        <taxon>Methylomonas</taxon>
    </lineage>
</organism>